<dbReference type="AlphaFoldDB" id="A0A2N6CY36"/>
<comment type="caution">
    <text evidence="2">The sequence shown here is derived from an EMBL/GenBank/DDBJ whole genome shotgun (WGS) entry which is preliminary data.</text>
</comment>
<reference evidence="2 3" key="1">
    <citation type="submission" date="2017-11" db="EMBL/GenBank/DDBJ databases">
        <title>Genome-resolved metagenomics identifies genetic mobility, metabolic interactions, and unexpected diversity in perchlorate-reducing communities.</title>
        <authorList>
            <person name="Barnum T.P."/>
            <person name="Figueroa I.A."/>
            <person name="Carlstrom C.I."/>
            <person name="Lucas L.N."/>
            <person name="Engelbrektson A.L."/>
            <person name="Coates J.D."/>
        </authorList>
    </citation>
    <scope>NUCLEOTIDE SEQUENCE [LARGE SCALE GENOMIC DNA]</scope>
    <source>
        <strain evidence="2">BM301</strain>
    </source>
</reference>
<evidence type="ECO:0000313" key="3">
    <source>
        <dbReference type="Proteomes" id="UP000235015"/>
    </source>
</evidence>
<dbReference type="InterPro" id="IPR036249">
    <property type="entry name" value="Thioredoxin-like_sf"/>
</dbReference>
<dbReference type="RefSeq" id="WP_273438575.1">
    <property type="nucleotide sequence ID" value="NZ_PKUN01000008.1"/>
</dbReference>
<keyword evidence="1" id="KW-0732">Signal</keyword>
<protein>
    <submittedName>
        <fullName evidence="2">Metal-binding protein</fullName>
    </submittedName>
</protein>
<evidence type="ECO:0000256" key="1">
    <source>
        <dbReference type="SAM" id="SignalP"/>
    </source>
</evidence>
<feature type="chain" id="PRO_5014672521" evidence="1">
    <location>
        <begin position="23"/>
        <end position="144"/>
    </location>
</feature>
<feature type="signal peptide" evidence="1">
    <location>
        <begin position="1"/>
        <end position="22"/>
    </location>
</feature>
<evidence type="ECO:0000313" key="2">
    <source>
        <dbReference type="EMBL" id="PLX62231.1"/>
    </source>
</evidence>
<dbReference type="Proteomes" id="UP000235015">
    <property type="component" value="Unassembled WGS sequence"/>
</dbReference>
<dbReference type="InterPro" id="IPR007332">
    <property type="entry name" value="DUF411"/>
</dbReference>
<dbReference type="STRING" id="1111735.GCA_000428045_00961"/>
<proteinExistence type="predicted"/>
<dbReference type="Pfam" id="PF04214">
    <property type="entry name" value="DUF411"/>
    <property type="match status" value="1"/>
</dbReference>
<dbReference type="EMBL" id="PKUN01000008">
    <property type="protein sequence ID" value="PLX62231.1"/>
    <property type="molecule type" value="Genomic_DNA"/>
</dbReference>
<gene>
    <name evidence="2" type="ORF">C0630_07440</name>
</gene>
<organism evidence="2 3">
    <name type="scientific">Sedimenticola selenatireducens</name>
    <dbReference type="NCBI Taxonomy" id="191960"/>
    <lineage>
        <taxon>Bacteria</taxon>
        <taxon>Pseudomonadati</taxon>
        <taxon>Pseudomonadota</taxon>
        <taxon>Gammaproteobacteria</taxon>
        <taxon>Chromatiales</taxon>
        <taxon>Sedimenticolaceae</taxon>
        <taxon>Sedimenticola</taxon>
    </lineage>
</organism>
<accession>A0A2N6CY36</accession>
<name>A0A2N6CY36_9GAMM</name>
<sequence length="144" mass="15381">MKPIAKLIATTLLGLAATNVVAGELITVYKSPTCGCCSAWIKHLKANGFEVQAHDTSRMDQVKQSLGVRPQHTSCHTAEVSGYVIEGHVPANDIRRLLQEKPAVAGLTVPGMPMGSPGMEGARKDPYQVLTFDGAGNSRVYADY</sequence>
<dbReference type="SUPFAM" id="SSF52833">
    <property type="entry name" value="Thioredoxin-like"/>
    <property type="match status" value="1"/>
</dbReference>